<keyword evidence="2" id="KW-1185">Reference proteome</keyword>
<gene>
    <name evidence="1" type="ORF">ONE63_010141</name>
</gene>
<dbReference type="Gene3D" id="1.25.10.10">
    <property type="entry name" value="Leucine-rich Repeat Variant"/>
    <property type="match status" value="1"/>
</dbReference>
<protein>
    <recommendedName>
        <fullName evidence="3">Thyroid adenoma-associated protein homolog</fullName>
    </recommendedName>
</protein>
<dbReference type="AlphaFoldDB" id="A0AAV7XKD4"/>
<proteinExistence type="predicted"/>
<name>A0AAV7XKD4_9NEOP</name>
<dbReference type="Proteomes" id="UP001075354">
    <property type="component" value="Chromosome 8"/>
</dbReference>
<dbReference type="InterPro" id="IPR016024">
    <property type="entry name" value="ARM-type_fold"/>
</dbReference>
<organism evidence="1 2">
    <name type="scientific">Megalurothrips usitatus</name>
    <name type="common">bean blossom thrips</name>
    <dbReference type="NCBI Taxonomy" id="439358"/>
    <lineage>
        <taxon>Eukaryota</taxon>
        <taxon>Metazoa</taxon>
        <taxon>Ecdysozoa</taxon>
        <taxon>Arthropoda</taxon>
        <taxon>Hexapoda</taxon>
        <taxon>Insecta</taxon>
        <taxon>Pterygota</taxon>
        <taxon>Neoptera</taxon>
        <taxon>Paraneoptera</taxon>
        <taxon>Thysanoptera</taxon>
        <taxon>Terebrantia</taxon>
        <taxon>Thripoidea</taxon>
        <taxon>Thripidae</taxon>
        <taxon>Megalurothrips</taxon>
    </lineage>
</organism>
<sequence>MVLVSVSRMSFDGAGGDGSLQENLKTLLKWCDKDVEVDSSKRAFIQFFTTQLDEIENHGCKALLWAHGSMLVAQLTQRKQDEEIIEKSLSILTSTIETMKSADLLKYVLKIGKLFITTKYLPSTPCAASSFLKKCFSTLNKELAQDFSRTLQELVSECAVFYISVLVEDLSHKAVLHTILFTLFSQLINPACDKSKNVVKHIFSTCDWKVNNTIREMLNDALLSGKVHMNELSSLSFRGHVYQVIFELLVIKKDLVVGLINNTELCLADGREDCLEGLDFFCKMFGTEVPGELNPCEFFSHLWHEFLSHCRNNSLVQTRELLVLAQHTPHMLSHSSTRGNWCELLFHFFEYKMPFECEKNFILSITSSLQDSQLWSDDESPCSLLSLVERLLSPESPIERYGKSRSLLLKDLGCAYKNAAKAGMNDLELQNVHNFCSKLLSCLLGTCSSLLPSNKDWAQLRKLFVHHLVPYDENDEVRMKMMLYLWLNCDSKQFIILHELFSKSKCVRTKLKSILPILEDEEAARSKRHLLPKLFRELHLASVQEVVFGTFLLKIFFPVLRKNLQFQRNLKQVLSEASSCSENNKLVINLKETLWCPNGVDRGVVEGFLFYVGEVQFDQASMKQLIKLVKQCLEGHEISKHLGRHHLNVARTALHLLNEILYITPYLGFNTELLEYIFDWSRPSNGTLSILALQCLTSLSSHQKLGDYSHEFMGRVLLLCLSIIDDEPRGQVKMAIKCLAAHLSVHSDRDIVLRDVLTIVQRNLNNPIGPIDIERGVSALGHFSAICPSSLKQSVESDCLSKLICIIREARDEQQSDILSSCSSNNTWIDWKELSHNVSVQVQALRSIGRCMRFCGSLHGVKEALETLELLLLAPKDSFGNYREVEIDHLRSEAALAILFIFEAERFHSLISRSLLISLSKMLMDPRIEVRHRFAEKLCQGLSPYKVRSYINGRSRCNLPPCFLGLLVLLGSDLWMNNQVEKERATLMLREVCVSRHVSVVQNSFFKKVAVKKFYEKEPLSVLENILAIAVPILVENSVFDLDSFLEDTGDIDVLTSITQCLKFICSSITHSSTYGGKVTKEYMKRLVDAAKQNLYPCSGVNQLKKYSIVFELLSLVVKHYNTSVTNQISPPIALPLPFFTHEIQQNFVEGQNNFNLTVSCLNRVEKIVYYSKNVDEQQADKSLAETSFNLSHSDLSMESEPCW</sequence>
<accession>A0AAV7XKD4</accession>
<reference evidence="1" key="1">
    <citation type="submission" date="2022-12" db="EMBL/GenBank/DDBJ databases">
        <title>Chromosome-level genome assembly of the bean flower thrips Megalurothrips usitatus.</title>
        <authorList>
            <person name="Ma L."/>
            <person name="Liu Q."/>
            <person name="Li H."/>
            <person name="Cai W."/>
        </authorList>
    </citation>
    <scope>NUCLEOTIDE SEQUENCE</scope>
    <source>
        <strain evidence="1">Cailab_2022a</strain>
    </source>
</reference>
<dbReference type="SUPFAM" id="SSF48371">
    <property type="entry name" value="ARM repeat"/>
    <property type="match status" value="1"/>
</dbReference>
<dbReference type="EMBL" id="JAPTSV010000008">
    <property type="protein sequence ID" value="KAJ1525319.1"/>
    <property type="molecule type" value="Genomic_DNA"/>
</dbReference>
<evidence type="ECO:0000313" key="2">
    <source>
        <dbReference type="Proteomes" id="UP001075354"/>
    </source>
</evidence>
<dbReference type="Pfam" id="PF20168">
    <property type="entry name" value="PDS5"/>
    <property type="match status" value="1"/>
</dbReference>
<evidence type="ECO:0000313" key="1">
    <source>
        <dbReference type="EMBL" id="KAJ1525319.1"/>
    </source>
</evidence>
<evidence type="ECO:0008006" key="3">
    <source>
        <dbReference type="Google" id="ProtNLM"/>
    </source>
</evidence>
<dbReference type="InterPro" id="IPR011989">
    <property type="entry name" value="ARM-like"/>
</dbReference>
<comment type="caution">
    <text evidence="1">The sequence shown here is derived from an EMBL/GenBank/DDBJ whole genome shotgun (WGS) entry which is preliminary data.</text>
</comment>